<protein>
    <submittedName>
        <fullName evidence="3">Lambda-crystallin</fullName>
    </submittedName>
</protein>
<dbReference type="InterPro" id="IPR006180">
    <property type="entry name" value="3-OHacyl-CoA_DH_CS"/>
</dbReference>
<organism evidence="3 4">
    <name type="scientific">Araneus ventricosus</name>
    <name type="common">Orbweaver spider</name>
    <name type="synonym">Epeira ventricosa</name>
    <dbReference type="NCBI Taxonomy" id="182803"/>
    <lineage>
        <taxon>Eukaryota</taxon>
        <taxon>Metazoa</taxon>
        <taxon>Ecdysozoa</taxon>
        <taxon>Arthropoda</taxon>
        <taxon>Chelicerata</taxon>
        <taxon>Arachnida</taxon>
        <taxon>Araneae</taxon>
        <taxon>Araneomorphae</taxon>
        <taxon>Entelegynae</taxon>
        <taxon>Araneoidea</taxon>
        <taxon>Araneidae</taxon>
        <taxon>Araneus</taxon>
    </lineage>
</organism>
<reference evidence="3 4" key="1">
    <citation type="journal article" date="2019" name="Sci. Rep.">
        <title>Orb-weaving spider Araneus ventricosus genome elucidates the spidroin gene catalogue.</title>
        <authorList>
            <person name="Kono N."/>
            <person name="Nakamura H."/>
            <person name="Ohtoshi R."/>
            <person name="Moran D.A.P."/>
            <person name="Shinohara A."/>
            <person name="Yoshida Y."/>
            <person name="Fujiwara M."/>
            <person name="Mori M."/>
            <person name="Tomita M."/>
            <person name="Arakawa K."/>
        </authorList>
    </citation>
    <scope>NUCLEOTIDE SEQUENCE [LARGE SCALE GENOMIC DNA]</scope>
</reference>
<dbReference type="GO" id="GO:0006631">
    <property type="term" value="P:fatty acid metabolic process"/>
    <property type="evidence" value="ECO:0007669"/>
    <property type="project" value="InterPro"/>
</dbReference>
<evidence type="ECO:0000256" key="1">
    <source>
        <dbReference type="ARBA" id="ARBA00009463"/>
    </source>
</evidence>
<evidence type="ECO:0000313" key="4">
    <source>
        <dbReference type="Proteomes" id="UP000499080"/>
    </source>
</evidence>
<dbReference type="AlphaFoldDB" id="A0A4Y2JA36"/>
<dbReference type="OrthoDB" id="6070244at2759"/>
<dbReference type="PROSITE" id="PS00067">
    <property type="entry name" value="3HCDH"/>
    <property type="match status" value="1"/>
</dbReference>
<name>A0A4Y2JA36_ARAVE</name>
<dbReference type="Gene3D" id="1.10.1040.10">
    <property type="entry name" value="N-(1-d-carboxylethyl)-l-norvaline Dehydrogenase, domain 2"/>
    <property type="match status" value="1"/>
</dbReference>
<dbReference type="SUPFAM" id="SSF48179">
    <property type="entry name" value="6-phosphogluconate dehydrogenase C-terminal domain-like"/>
    <property type="match status" value="1"/>
</dbReference>
<proteinExistence type="inferred from homology"/>
<feature type="domain" description="3-hydroxyacyl-CoA dehydrogenase C-terminal" evidence="2">
    <location>
        <begin position="17"/>
        <end position="70"/>
    </location>
</feature>
<dbReference type="InterPro" id="IPR013328">
    <property type="entry name" value="6PGD_dom2"/>
</dbReference>
<dbReference type="EMBL" id="BGPR01003293">
    <property type="protein sequence ID" value="GBM86198.1"/>
    <property type="molecule type" value="Genomic_DNA"/>
</dbReference>
<comment type="caution">
    <text evidence="3">The sequence shown here is derived from an EMBL/GenBank/DDBJ whole genome shotgun (WGS) entry which is preliminary data.</text>
</comment>
<evidence type="ECO:0000313" key="3">
    <source>
        <dbReference type="EMBL" id="GBM86198.1"/>
    </source>
</evidence>
<accession>A0A4Y2JA36</accession>
<dbReference type="InterPro" id="IPR008927">
    <property type="entry name" value="6-PGluconate_DH-like_C_sf"/>
</dbReference>
<sequence>MREIGQKPVIVKKEIYGFAINRMQYAIINECWRLVQDGVMSVEDIDAVMSEGLGMRYAFLGPFETCQLNADGMMDYCKRYANGIFNVSETFGPVPKMEGEVAEEIHGQLCEKIPLHSLDVQRKWRDERLACLARLKKTLGN</sequence>
<dbReference type="Proteomes" id="UP000499080">
    <property type="component" value="Unassembled WGS sequence"/>
</dbReference>
<keyword evidence="4" id="KW-1185">Reference proteome</keyword>
<evidence type="ECO:0000259" key="2">
    <source>
        <dbReference type="Pfam" id="PF00725"/>
    </source>
</evidence>
<dbReference type="PANTHER" id="PTHR48075">
    <property type="entry name" value="3-HYDROXYACYL-COA DEHYDROGENASE FAMILY PROTEIN"/>
    <property type="match status" value="1"/>
</dbReference>
<comment type="similarity">
    <text evidence="1">Belongs to the 3-hydroxyacyl-CoA dehydrogenase family.</text>
</comment>
<dbReference type="PANTHER" id="PTHR48075:SF1">
    <property type="entry name" value="LAMBDA-CRYSTALLIN HOMOLOG"/>
    <property type="match status" value="1"/>
</dbReference>
<dbReference type="GO" id="GO:0050104">
    <property type="term" value="F:L-gulonate 3-dehydrogenase activity"/>
    <property type="evidence" value="ECO:0007669"/>
    <property type="project" value="TreeGrafter"/>
</dbReference>
<dbReference type="InterPro" id="IPR006108">
    <property type="entry name" value="3HC_DH_C"/>
</dbReference>
<gene>
    <name evidence="3" type="primary">CRYL1_1</name>
    <name evidence="3" type="ORF">AVEN_239233_1</name>
</gene>
<dbReference type="Pfam" id="PF00725">
    <property type="entry name" value="3HCDH"/>
    <property type="match status" value="1"/>
</dbReference>